<evidence type="ECO:0008006" key="3">
    <source>
        <dbReference type="Google" id="ProtNLM"/>
    </source>
</evidence>
<dbReference type="Proteomes" id="UP000054107">
    <property type="component" value="Unassembled WGS sequence"/>
</dbReference>
<protein>
    <recommendedName>
        <fullName evidence="3">MULE transposase domain-containing protein</fullName>
    </recommendedName>
</protein>
<reference evidence="1 2" key="1">
    <citation type="submission" date="2014-09" db="EMBL/GenBank/DDBJ databases">
        <authorList>
            <person name="Ellenberger Sabrina"/>
        </authorList>
    </citation>
    <scope>NUCLEOTIDE SEQUENCE [LARGE SCALE GENOMIC DNA]</scope>
    <source>
        <strain evidence="1 2">CBS 412.66</strain>
    </source>
</reference>
<dbReference type="EMBL" id="LN731702">
    <property type="protein sequence ID" value="CEP14817.1"/>
    <property type="molecule type" value="Genomic_DNA"/>
</dbReference>
<proteinExistence type="predicted"/>
<accession>A0A0B7NHE7</accession>
<evidence type="ECO:0000313" key="1">
    <source>
        <dbReference type="EMBL" id="CEP14817.1"/>
    </source>
</evidence>
<keyword evidence="2" id="KW-1185">Reference proteome</keyword>
<evidence type="ECO:0000313" key="2">
    <source>
        <dbReference type="Proteomes" id="UP000054107"/>
    </source>
</evidence>
<organism evidence="1 2">
    <name type="scientific">Parasitella parasitica</name>
    <dbReference type="NCBI Taxonomy" id="35722"/>
    <lineage>
        <taxon>Eukaryota</taxon>
        <taxon>Fungi</taxon>
        <taxon>Fungi incertae sedis</taxon>
        <taxon>Mucoromycota</taxon>
        <taxon>Mucoromycotina</taxon>
        <taxon>Mucoromycetes</taxon>
        <taxon>Mucorales</taxon>
        <taxon>Mucorineae</taxon>
        <taxon>Mucoraceae</taxon>
        <taxon>Parasitella</taxon>
    </lineage>
</organism>
<name>A0A0B7NHE7_9FUNG</name>
<dbReference type="STRING" id="35722.A0A0B7NHE7"/>
<sequence>MLISVSTDKEKSLMTAIEAGLTNVKHLLCRWHKSKNVLVHINKIFDGLEPAEVTRLLKNWNFVVTSRTEQAFEDNLINLVGELPRRNEANEYLHLKSSSTPRIEGAHAILERHLKSSAGNLGYVFNCMDTVLKQQHTEINVRPKAQQYKANNQIRTPAFSGILRSISRHPL</sequence>
<dbReference type="AlphaFoldDB" id="A0A0B7NHE7"/>
<dbReference type="OrthoDB" id="2379842at2759"/>
<gene>
    <name evidence="1" type="primary">PARPA_09002.1 scaffold 35302</name>
</gene>